<dbReference type="InterPro" id="IPR006527">
    <property type="entry name" value="F-box-assoc_dom_typ1"/>
</dbReference>
<comment type="caution">
    <text evidence="2">The sequence shown here is derived from an EMBL/GenBank/DDBJ whole genome shotgun (WGS) entry which is preliminary data.</text>
</comment>
<keyword evidence="3" id="KW-1185">Reference proteome</keyword>
<dbReference type="PANTHER" id="PTHR31672:SF13">
    <property type="entry name" value="F-BOX PROTEIN CPR30-LIKE"/>
    <property type="match status" value="1"/>
</dbReference>
<dbReference type="InterPro" id="IPR017451">
    <property type="entry name" value="F-box-assoc_interact_dom"/>
</dbReference>
<dbReference type="PANTHER" id="PTHR31672">
    <property type="entry name" value="BNACNNG10540D PROTEIN"/>
    <property type="match status" value="1"/>
</dbReference>
<name>A0A5A7PEF5_STRAF</name>
<accession>A0A5A7PEF5</accession>
<evidence type="ECO:0000313" key="2">
    <source>
        <dbReference type="EMBL" id="GER31092.1"/>
    </source>
</evidence>
<dbReference type="Proteomes" id="UP000325081">
    <property type="component" value="Unassembled WGS sequence"/>
</dbReference>
<evidence type="ECO:0000259" key="1">
    <source>
        <dbReference type="Pfam" id="PF07734"/>
    </source>
</evidence>
<feature type="domain" description="F-box associated beta-propeller type 1" evidence="1">
    <location>
        <begin position="38"/>
        <end position="258"/>
    </location>
</feature>
<reference evidence="3" key="1">
    <citation type="journal article" date="2019" name="Curr. Biol.">
        <title>Genome Sequence of Striga asiatica Provides Insight into the Evolution of Plant Parasitism.</title>
        <authorList>
            <person name="Yoshida S."/>
            <person name="Kim S."/>
            <person name="Wafula E.K."/>
            <person name="Tanskanen J."/>
            <person name="Kim Y.M."/>
            <person name="Honaas L."/>
            <person name="Yang Z."/>
            <person name="Spallek T."/>
            <person name="Conn C.E."/>
            <person name="Ichihashi Y."/>
            <person name="Cheong K."/>
            <person name="Cui S."/>
            <person name="Der J.P."/>
            <person name="Gundlach H."/>
            <person name="Jiao Y."/>
            <person name="Hori C."/>
            <person name="Ishida J.K."/>
            <person name="Kasahara H."/>
            <person name="Kiba T."/>
            <person name="Kim M.S."/>
            <person name="Koo N."/>
            <person name="Laohavisit A."/>
            <person name="Lee Y.H."/>
            <person name="Lumba S."/>
            <person name="McCourt P."/>
            <person name="Mortimer J.C."/>
            <person name="Mutuku J.M."/>
            <person name="Nomura T."/>
            <person name="Sasaki-Sekimoto Y."/>
            <person name="Seto Y."/>
            <person name="Wang Y."/>
            <person name="Wakatake T."/>
            <person name="Sakakibara H."/>
            <person name="Demura T."/>
            <person name="Yamaguchi S."/>
            <person name="Yoneyama K."/>
            <person name="Manabe R.I."/>
            <person name="Nelson D.C."/>
            <person name="Schulman A.H."/>
            <person name="Timko M.P."/>
            <person name="dePamphilis C.W."/>
            <person name="Choi D."/>
            <person name="Shirasu K."/>
        </authorList>
    </citation>
    <scope>NUCLEOTIDE SEQUENCE [LARGE SCALE GENOMIC DNA]</scope>
    <source>
        <strain evidence="3">cv. UVA1</strain>
    </source>
</reference>
<dbReference type="OrthoDB" id="1867629at2759"/>
<dbReference type="NCBIfam" id="TIGR01640">
    <property type="entry name" value="F_box_assoc_1"/>
    <property type="match status" value="1"/>
</dbReference>
<organism evidence="2 3">
    <name type="scientific">Striga asiatica</name>
    <name type="common">Asiatic witchweed</name>
    <name type="synonym">Buchnera asiatica</name>
    <dbReference type="NCBI Taxonomy" id="4170"/>
    <lineage>
        <taxon>Eukaryota</taxon>
        <taxon>Viridiplantae</taxon>
        <taxon>Streptophyta</taxon>
        <taxon>Embryophyta</taxon>
        <taxon>Tracheophyta</taxon>
        <taxon>Spermatophyta</taxon>
        <taxon>Magnoliopsida</taxon>
        <taxon>eudicotyledons</taxon>
        <taxon>Gunneridae</taxon>
        <taxon>Pentapetalae</taxon>
        <taxon>asterids</taxon>
        <taxon>lamiids</taxon>
        <taxon>Lamiales</taxon>
        <taxon>Orobanchaceae</taxon>
        <taxon>Buchnereae</taxon>
        <taxon>Striga</taxon>
    </lineage>
</organism>
<proteinExistence type="predicted"/>
<protein>
    <submittedName>
        <fullName evidence="2">F-box protein</fullName>
    </submittedName>
</protein>
<dbReference type="AlphaFoldDB" id="A0A5A7PEF5"/>
<evidence type="ECO:0000313" key="3">
    <source>
        <dbReference type="Proteomes" id="UP000325081"/>
    </source>
</evidence>
<dbReference type="EMBL" id="BKCP01004428">
    <property type="protein sequence ID" value="GER31092.1"/>
    <property type="molecule type" value="Genomic_DNA"/>
</dbReference>
<dbReference type="InterPro" id="IPR050796">
    <property type="entry name" value="SCF_F-box_component"/>
</dbReference>
<sequence>MWSTEPSVTYSVISANNNSIKLVKDDNLRANLSLLTDGNYNPIIGTADYYIVASCNRWMLVTCHENPSRPYGLLWNPAIYERESFAFSSGPVYKELPDQRFRDVLLWAFGVGFDSASGDYKVVRSCVYDDLTECVFAEVMSIRTGLWRTITYPHDPSIFLFSGSSIYINGFYYWMAYGPGVDGVVVSFDFAKEEFGRALIPLPKRWSVAIADCHGSLAAVSYDFERVSGEIEKPFGFKIWIWYAIGLSWSCLSTVDIPAVDVAVSAPLVHALGLYKNEILLAKNSESELLLYNLPSRMFLDLGIHHDKGPGSMTIIPFVGKI</sequence>
<gene>
    <name evidence="2" type="ORF">STAS_07073</name>
</gene>
<dbReference type="Pfam" id="PF07734">
    <property type="entry name" value="FBA_1"/>
    <property type="match status" value="1"/>
</dbReference>